<evidence type="ECO:0000259" key="14">
    <source>
        <dbReference type="PROSITE" id="PS50097"/>
    </source>
</evidence>
<dbReference type="InterPro" id="IPR002048">
    <property type="entry name" value="EF_hand_dom"/>
</dbReference>
<name>A0ABQ8JHL5_DERPT</name>
<sequence length="1761" mass="201114">MGANTSSQYFGSYQSSDSKSSVSTIDTITDVTFNSLGLIFSSKDRKLKKLKQKIKTKLKKCSQHSQVFSEFAQSLSIQELAQIYNEYRAAYFMKELSLHAESARPIASSIRNDLSELYDLKHNSDITLIYKGVDFPVHKAIVCVRCPFFRELLGKLSQGSTVTVNLDIQGLRVELFNDLLKYLYSGELAGSYDSRSNSASYEALIRISQQCGVPNPLSHDLKHLLETGIYKQTEFSCHQAILSARSPFFRNVIIRQQKRNSSLNKNTCPQRMKIILDESIIPRRLGRILLHVMYRDSENLLNLIQSSLYYIHLRDVLKSDFIEASELEILKSIIKWGEHHLIKKQEEHEPNLLLSHSLTRKSLKKKEINDSKLRDLISELIDSVRIGHCLPIDSDYLMLAIKRGLIQIPSYMIKNSDDDQVPSNRYASWFRNNNHFIKIRFFTHYFEECKLQLEEKLERSISLDENIENLLMNIKPKSNMFVDAMPDNLYMLEKLNLGAESLISDSDLPMHNPQSFPNFHFCLTSTSDSSSAICYEEIDKIRPNLPILEERIMYMMNQREQELRTSPFCIRALQISHSRCEALRLIQLRFSSTESHPTLSDYIPDIAFVGIMSMTNEKLSCIPKWFNKRHSFVCVCNVTHCDSFDDDDKISKKSKIITMFTSDSHSDRFVRSEHSFENVNTLRAGQTIKINHNKTYQTIIGFGAAFTDATGLRYSMGRVPIGGTDFSTRPYSYDELGPKIHEDFNLTYFKLANEDFKYKIPMVKLAQNISHYPIKLFASPWSPPAWLKTNDHLNGLGRIKGKPDGIYYETYAVYLIKFLREYQKQGIDFWGMTIQNEPIDGTIPKFKFNCNAMSPEEQRDFISETLGPLLSASGFGIDKLKLIIMDDQRPFIEKWANVILADERANKYVSGIGFHWYMNSFTSPDVVTKTHQKFPNYFLLSTEACEGSSPFELEKVSFGNWDRAQSYAYDIIQDLNHYTNGWIDWNMALDHEGGPNWVKNFVDSPIIVSEDGSEYYKQPMYYSLAHFTRFIEPGSKRLDIEIQHEYLNMVAFETPNNATVLIVMNRNNHQVPLKIHDDKYGIFSHEIKAHSINTLLLFTIKRANRDKLREIFVKFASIEKNGKRYMTKEDFIRRYLGLYTEDNFNPRTVNILGGVLDTSKDGLISFQEFEAFEAVLCSPDAIYMTAFQLFDTNGSGSITYDEFEEIIKSTIFHQKIPFDFKSDFVRLHFGEKHTRTISYSEFSQLLHDFHEEHAIQAFKLRDKQKQGVISALDFSEIMSNCKRHLLSDDVRRNLVASASSTAGGHQVSFPYFMAFNTLLNNMELIKRIFLTFTKNNYQMEMTKEEFFAASQQMCQITPLEIDILFQLVSHLRQPNGRINYDDLERLSPKHGKQYISRFDASSKSQPASSQQESRSIGIQMLESIYRFTLGSIAGATGATVVYPIDLVKTRMQNQRTGSIIGELMYRNSWDCFNKVVRHEGFGGLYRGLLPQLVGVCPEKAIKLTMNDFVRDKLTGKNGEITIGSEFIAGGSAGASQVMFTNPLEIVKIRLQVAGEITSGPKVSAIGVIRELGIRGLYKGSSACFLRDIPFSAIYFPVYAHCKLKFADEKGHNSPLSLLTSAVIAGVPAAYLVTPADVIKTRLQVAARAGQTTYSGILDATRKIFKEEGGSAFWKGGPARVFRSAPQFGFTLLTYELLQRFFYVDFGGRRPAGSTEPIKKPLLETSHNPSHVGGYQIALSTFIGMESKFGLYFPKFKSNVAS</sequence>
<evidence type="ECO:0000256" key="7">
    <source>
        <dbReference type="ARBA" id="ARBA00022729"/>
    </source>
</evidence>
<dbReference type="InterPro" id="IPR033452">
    <property type="entry name" value="GH30_C"/>
</dbReference>
<dbReference type="Pfam" id="PF02055">
    <property type="entry name" value="Glyco_hydro_30"/>
    <property type="match status" value="1"/>
</dbReference>
<evidence type="ECO:0000256" key="4">
    <source>
        <dbReference type="ARBA" id="ARBA00006375"/>
    </source>
</evidence>
<protein>
    <recommendedName>
        <fullName evidence="5 12">Glucosylceramidase</fullName>
        <ecNumber evidence="5 12">3.2.1.45</ecNumber>
    </recommendedName>
</protein>
<accession>A0ABQ8JHL5</accession>
<feature type="region of interest" description="Disordered" evidence="13">
    <location>
        <begin position="1"/>
        <end position="20"/>
    </location>
</feature>
<dbReference type="PANTHER" id="PTHR11069:SF23">
    <property type="entry name" value="LYSOSOMAL ACID GLUCOSYLCERAMIDASE"/>
    <property type="match status" value="1"/>
</dbReference>
<keyword evidence="8 12" id="KW-0378">Hydrolase</keyword>
<evidence type="ECO:0000313" key="16">
    <source>
        <dbReference type="EMBL" id="KAH9422101.1"/>
    </source>
</evidence>
<dbReference type="SUPFAM" id="SSF54695">
    <property type="entry name" value="POZ domain"/>
    <property type="match status" value="1"/>
</dbReference>
<dbReference type="InterPro" id="IPR018247">
    <property type="entry name" value="EF_Hand_1_Ca_BS"/>
</dbReference>
<keyword evidence="12" id="KW-0443">Lipid metabolism</keyword>
<dbReference type="InterPro" id="IPR000210">
    <property type="entry name" value="BTB/POZ_dom"/>
</dbReference>
<evidence type="ECO:0000256" key="5">
    <source>
        <dbReference type="ARBA" id="ARBA00012658"/>
    </source>
</evidence>
<dbReference type="InterPro" id="IPR033453">
    <property type="entry name" value="Glyco_hydro_30_TIM-barrel"/>
</dbReference>
<dbReference type="InterPro" id="IPR001139">
    <property type="entry name" value="Glyco_hydro_30"/>
</dbReference>
<dbReference type="InterPro" id="IPR011992">
    <property type="entry name" value="EF-hand-dom_pair"/>
</dbReference>
<evidence type="ECO:0000313" key="17">
    <source>
        <dbReference type="Proteomes" id="UP000887458"/>
    </source>
</evidence>
<keyword evidence="17" id="KW-1185">Reference proteome</keyword>
<keyword evidence="6 11" id="KW-0812">Transmembrane</keyword>
<reference evidence="16 17" key="2">
    <citation type="journal article" date="2022" name="Mol. Biol. Evol.">
        <title>Comparative Genomics Reveals Insights into the Divergent Evolution of Astigmatic Mites and Household Pest Adaptations.</title>
        <authorList>
            <person name="Xiong Q."/>
            <person name="Wan A.T."/>
            <person name="Liu X."/>
            <person name="Fung C.S."/>
            <person name="Xiao X."/>
            <person name="Malainual N."/>
            <person name="Hou J."/>
            <person name="Wang L."/>
            <person name="Wang M."/>
            <person name="Yang K.Y."/>
            <person name="Cui Y."/>
            <person name="Leung E.L."/>
            <person name="Nong W."/>
            <person name="Shin S.K."/>
            <person name="Au S.W."/>
            <person name="Jeong K.Y."/>
            <person name="Chew F.T."/>
            <person name="Hui J.H."/>
            <person name="Leung T.F."/>
            <person name="Tungtrongchitr A."/>
            <person name="Zhong N."/>
            <person name="Liu Z."/>
            <person name="Tsui S.K."/>
        </authorList>
    </citation>
    <scope>NUCLEOTIDE SEQUENCE [LARGE SCALE GENOMIC DNA]</scope>
    <source>
        <strain evidence="16">Derp</strain>
    </source>
</reference>
<feature type="domain" description="EF-hand" evidence="15">
    <location>
        <begin position="1249"/>
        <end position="1284"/>
    </location>
</feature>
<evidence type="ECO:0000256" key="6">
    <source>
        <dbReference type="ARBA" id="ARBA00022692"/>
    </source>
</evidence>
<dbReference type="SMART" id="SM00054">
    <property type="entry name" value="EFh"/>
    <property type="match status" value="2"/>
</dbReference>
<dbReference type="Gene3D" id="1.10.238.10">
    <property type="entry name" value="EF-hand"/>
    <property type="match status" value="2"/>
</dbReference>
<dbReference type="PROSITE" id="PS50097">
    <property type="entry name" value="BTB"/>
    <property type="match status" value="2"/>
</dbReference>
<dbReference type="PRINTS" id="PR00843">
    <property type="entry name" value="GLHYDRLASE30"/>
</dbReference>
<dbReference type="InterPro" id="IPR023395">
    <property type="entry name" value="MCP_dom_sf"/>
</dbReference>
<dbReference type="InterPro" id="IPR017853">
    <property type="entry name" value="GH"/>
</dbReference>
<comment type="catalytic activity">
    <reaction evidence="1">
        <text>a beta-D-glucosyl-(1&lt;-&gt;1')-N-acylsphing-4-enine + H2O = an N-acylsphing-4-enine + D-glucose</text>
        <dbReference type="Rhea" id="RHEA:13269"/>
        <dbReference type="ChEBI" id="CHEBI:4167"/>
        <dbReference type="ChEBI" id="CHEBI:15377"/>
        <dbReference type="ChEBI" id="CHEBI:22801"/>
        <dbReference type="ChEBI" id="CHEBI:52639"/>
        <dbReference type="EC" id="3.2.1.45"/>
    </reaction>
    <physiologicalReaction direction="left-to-right" evidence="1">
        <dbReference type="Rhea" id="RHEA:13270"/>
    </physiologicalReaction>
</comment>
<feature type="repeat" description="Solcar" evidence="11">
    <location>
        <begin position="1520"/>
        <end position="1604"/>
    </location>
</feature>
<dbReference type="PANTHER" id="PTHR11069">
    <property type="entry name" value="GLUCOSYLCERAMIDASE"/>
    <property type="match status" value="1"/>
</dbReference>
<dbReference type="PROSITE" id="PS50222">
    <property type="entry name" value="EF_HAND_2"/>
    <property type="match status" value="2"/>
</dbReference>
<dbReference type="Pfam" id="PF00153">
    <property type="entry name" value="Mito_carr"/>
    <property type="match status" value="3"/>
</dbReference>
<dbReference type="Pfam" id="PF00651">
    <property type="entry name" value="BTB"/>
    <property type="match status" value="1"/>
</dbReference>
<feature type="repeat" description="Solcar" evidence="11">
    <location>
        <begin position="1612"/>
        <end position="1700"/>
    </location>
</feature>
<evidence type="ECO:0000256" key="2">
    <source>
        <dbReference type="ARBA" id="ARBA00004448"/>
    </source>
</evidence>
<evidence type="ECO:0000259" key="15">
    <source>
        <dbReference type="PROSITE" id="PS50222"/>
    </source>
</evidence>
<dbReference type="PROSITE" id="PS00018">
    <property type="entry name" value="EF_HAND_1"/>
    <property type="match status" value="1"/>
</dbReference>
<feature type="domain" description="BTB" evidence="14">
    <location>
        <begin position="124"/>
        <end position="192"/>
    </location>
</feature>
<evidence type="ECO:0000256" key="11">
    <source>
        <dbReference type="PROSITE-ProRule" id="PRU00282"/>
    </source>
</evidence>
<evidence type="ECO:0000256" key="12">
    <source>
        <dbReference type="RuleBase" id="RU361188"/>
    </source>
</evidence>
<keyword evidence="9" id="KW-0106">Calcium</keyword>
<evidence type="ECO:0000256" key="10">
    <source>
        <dbReference type="ARBA" id="ARBA00023136"/>
    </source>
</evidence>
<dbReference type="Gene3D" id="3.20.20.80">
    <property type="entry name" value="Glycosidases"/>
    <property type="match status" value="1"/>
</dbReference>
<organism evidence="16 17">
    <name type="scientific">Dermatophagoides pteronyssinus</name>
    <name type="common">European house dust mite</name>
    <dbReference type="NCBI Taxonomy" id="6956"/>
    <lineage>
        <taxon>Eukaryota</taxon>
        <taxon>Metazoa</taxon>
        <taxon>Ecdysozoa</taxon>
        <taxon>Arthropoda</taxon>
        <taxon>Chelicerata</taxon>
        <taxon>Arachnida</taxon>
        <taxon>Acari</taxon>
        <taxon>Acariformes</taxon>
        <taxon>Sarcoptiformes</taxon>
        <taxon>Astigmata</taxon>
        <taxon>Psoroptidia</taxon>
        <taxon>Analgoidea</taxon>
        <taxon>Pyroglyphidae</taxon>
        <taxon>Dermatophagoidinae</taxon>
        <taxon>Dermatophagoides</taxon>
    </lineage>
</organism>
<dbReference type="SUPFAM" id="SSF103506">
    <property type="entry name" value="Mitochondrial carrier"/>
    <property type="match status" value="1"/>
</dbReference>
<dbReference type="EC" id="3.2.1.45" evidence="5 12"/>
<proteinExistence type="inferred from homology"/>
<dbReference type="SUPFAM" id="SSF51445">
    <property type="entry name" value="(Trans)glycosidases"/>
    <property type="match status" value="1"/>
</dbReference>
<dbReference type="InterPro" id="IPR018108">
    <property type="entry name" value="MCP_transmembrane"/>
</dbReference>
<evidence type="ECO:0000256" key="3">
    <source>
        <dbReference type="ARBA" id="ARBA00005382"/>
    </source>
</evidence>
<dbReference type="Gene3D" id="1.50.40.10">
    <property type="entry name" value="Mitochondrial carrier domain"/>
    <property type="match status" value="1"/>
</dbReference>
<dbReference type="Proteomes" id="UP000887458">
    <property type="component" value="Unassembled WGS sequence"/>
</dbReference>
<gene>
    <name evidence="16" type="ORF">DERP_002394</name>
</gene>
<reference evidence="16 17" key="1">
    <citation type="journal article" date="2018" name="J. Allergy Clin. Immunol.">
        <title>High-quality assembly of Dermatophagoides pteronyssinus genome and transcriptome reveals a wide range of novel allergens.</title>
        <authorList>
            <person name="Liu X.Y."/>
            <person name="Yang K.Y."/>
            <person name="Wang M.Q."/>
            <person name="Kwok J.S."/>
            <person name="Zeng X."/>
            <person name="Yang Z."/>
            <person name="Xiao X.J."/>
            <person name="Lau C.P."/>
            <person name="Li Y."/>
            <person name="Huang Z.M."/>
            <person name="Ba J.G."/>
            <person name="Yim A.K."/>
            <person name="Ouyang C.Y."/>
            <person name="Ngai S.M."/>
            <person name="Chan T.F."/>
            <person name="Leung E.L."/>
            <person name="Liu L."/>
            <person name="Liu Z.G."/>
            <person name="Tsui S.K."/>
        </authorList>
    </citation>
    <scope>NUCLEOTIDE SEQUENCE [LARGE SCALE GENOMIC DNA]</scope>
    <source>
        <strain evidence="16">Derp</strain>
    </source>
</reference>
<dbReference type="SUPFAM" id="SSF47473">
    <property type="entry name" value="EF-hand"/>
    <property type="match status" value="2"/>
</dbReference>
<keyword evidence="7" id="KW-0732">Signal</keyword>
<evidence type="ECO:0000256" key="1">
    <source>
        <dbReference type="ARBA" id="ARBA00001013"/>
    </source>
</evidence>
<evidence type="ECO:0000256" key="8">
    <source>
        <dbReference type="ARBA" id="ARBA00022801"/>
    </source>
</evidence>
<keyword evidence="10 11" id="KW-0472">Membrane</keyword>
<feature type="domain" description="BTB" evidence="14">
    <location>
        <begin position="219"/>
        <end position="302"/>
    </location>
</feature>
<dbReference type="Gene3D" id="3.30.710.10">
    <property type="entry name" value="Potassium Channel Kv1.1, Chain A"/>
    <property type="match status" value="2"/>
</dbReference>
<comment type="subcellular location">
    <subcellularLocation>
        <location evidence="2">Mitochondrion inner membrane</location>
        <topology evidence="2">Multi-pass membrane protein</topology>
    </subcellularLocation>
</comment>
<keyword evidence="12" id="KW-0326">Glycosidase</keyword>
<comment type="similarity">
    <text evidence="3 12">Belongs to the glycosyl hydrolase 30 family.</text>
</comment>
<dbReference type="SMART" id="SM00225">
    <property type="entry name" value="BTB"/>
    <property type="match status" value="1"/>
</dbReference>
<dbReference type="InterPro" id="IPR011333">
    <property type="entry name" value="SKP1/BTB/POZ_sf"/>
</dbReference>
<comment type="caution">
    <text evidence="16">The sequence shown here is derived from an EMBL/GenBank/DDBJ whole genome shotgun (WGS) entry which is preliminary data.</text>
</comment>
<evidence type="ECO:0000256" key="13">
    <source>
        <dbReference type="SAM" id="MobiDB-lite"/>
    </source>
</evidence>
<dbReference type="Pfam" id="PF17189">
    <property type="entry name" value="Glyco_hydro_30C"/>
    <property type="match status" value="1"/>
</dbReference>
<feature type="repeat" description="Solcar" evidence="11">
    <location>
        <begin position="1421"/>
        <end position="1512"/>
    </location>
</feature>
<comment type="similarity">
    <text evidence="4">Belongs to the mitochondrial carrier (TC 2.A.29) family.</text>
</comment>
<feature type="compositionally biased region" description="Polar residues" evidence="13">
    <location>
        <begin position="1"/>
        <end position="14"/>
    </location>
</feature>
<dbReference type="PROSITE" id="PS50920">
    <property type="entry name" value="SOLCAR"/>
    <property type="match status" value="3"/>
</dbReference>
<feature type="domain" description="EF-hand" evidence="15">
    <location>
        <begin position="1178"/>
        <end position="1213"/>
    </location>
</feature>
<dbReference type="Pfam" id="PF00036">
    <property type="entry name" value="EF-hand_1"/>
    <property type="match status" value="1"/>
</dbReference>
<keyword evidence="12" id="KW-0746">Sphingolipid metabolism</keyword>
<dbReference type="EMBL" id="NJHN03000037">
    <property type="protein sequence ID" value="KAH9422101.1"/>
    <property type="molecule type" value="Genomic_DNA"/>
</dbReference>
<evidence type="ECO:0000256" key="9">
    <source>
        <dbReference type="ARBA" id="ARBA00022837"/>
    </source>
</evidence>